<organism evidence="1">
    <name type="scientific">marine sediment metagenome</name>
    <dbReference type="NCBI Taxonomy" id="412755"/>
    <lineage>
        <taxon>unclassified sequences</taxon>
        <taxon>metagenomes</taxon>
        <taxon>ecological metagenomes</taxon>
    </lineage>
</organism>
<accession>A0A0F9TLQ9</accession>
<proteinExistence type="predicted"/>
<protein>
    <submittedName>
        <fullName evidence="1">Uncharacterized protein</fullName>
    </submittedName>
</protein>
<name>A0A0F9TLQ9_9ZZZZ</name>
<dbReference type="AlphaFoldDB" id="A0A0F9TLQ9"/>
<reference evidence="1" key="1">
    <citation type="journal article" date="2015" name="Nature">
        <title>Complex archaea that bridge the gap between prokaryotes and eukaryotes.</title>
        <authorList>
            <person name="Spang A."/>
            <person name="Saw J.H."/>
            <person name="Jorgensen S.L."/>
            <person name="Zaremba-Niedzwiedzka K."/>
            <person name="Martijn J."/>
            <person name="Lind A.E."/>
            <person name="van Eijk R."/>
            <person name="Schleper C."/>
            <person name="Guy L."/>
            <person name="Ettema T.J."/>
        </authorList>
    </citation>
    <scope>NUCLEOTIDE SEQUENCE</scope>
</reference>
<comment type="caution">
    <text evidence="1">The sequence shown here is derived from an EMBL/GenBank/DDBJ whole genome shotgun (WGS) entry which is preliminary data.</text>
</comment>
<gene>
    <name evidence="1" type="ORF">LCGC14_0313520</name>
</gene>
<evidence type="ECO:0000313" key="1">
    <source>
        <dbReference type="EMBL" id="KKN82085.1"/>
    </source>
</evidence>
<sequence length="622" mass="68863">MAVPTGVEREIYASPHKFSDVRVRIRLDRAKATQNFVDEFGGGSLDDDLFDSITPPNGVITVAAGKLSLSVGAADNGYPIVWSRAGKTFPFDRSIGYTLEWTMDYTTVGGFGTKFQIIDLQNADAIVTINNDVAEGYSIHMPTLTEIENLGASHTTSHDYEFIYVPATNLANATYELKRDTVSKGTIDATNRHAWVFAIGNGRVQDQESTDWSQINVARVDVNLDSNESEGFPEWSDRDTTIESGETWGFLPWLQGLQISTHERNGVDQAVLDMAAGGHITGIIGDSQGPGHRSNMFAGYQWLNREVRIESRQGDGARWTSWKEVFRGLLDEPQIISQSGQDVLRMTARDKNRRLLQMAHIVQGWSDNGTPITGAEMNKTTKEIMERMMDLGGLVAADYNVGTMLLKPRTWQVLGESAIDALQEIADDSVMAITRNAGSANPGRVEVQDFDFGTGTPTYYLSSDEIVALDWAETNLGMTAQVVTRVEHSEFAGFAEVDPPVPVPPYGARISRNARVAQTIGEINGTGGTTRRIGHLWYRAANRELNSIVVSMLGQDWIEHGIEMRVLDRRVLGIHEEDYITIGWDYLWSAQEGWRCSLHLVNQRPENTIMSGALDKSSTVAY</sequence>
<dbReference type="EMBL" id="LAZR01000206">
    <property type="protein sequence ID" value="KKN82085.1"/>
    <property type="molecule type" value="Genomic_DNA"/>
</dbReference>